<name>A0A434A279_9FLAO</name>
<reference evidence="2" key="1">
    <citation type="journal article" date="2019" name="Syst. Appl. Microbiol.">
        <title>Flavobacterium circumlabens sp. nov. and Flavobacterium cupreum sp. nov., two psychrotrophic species isolated from Antarctic environmental samples.</title>
        <authorList>
            <person name="Kralova S."/>
            <person name="Busse H.-J."/>
            <person name="Svec P."/>
            <person name="Maslanova I."/>
            <person name="Stankova E."/>
            <person name="Bartak M."/>
            <person name="Sedlacek I."/>
        </authorList>
    </citation>
    <scope>NUCLEOTIDE SEQUENCE [LARGE SCALE GENOMIC DNA]</scope>
    <source>
        <strain evidence="2">CCM 8825</strain>
    </source>
</reference>
<dbReference type="SUPFAM" id="SSF48295">
    <property type="entry name" value="TrpR-like"/>
    <property type="match status" value="1"/>
</dbReference>
<gene>
    <name evidence="1" type="ORF">D0817_20325</name>
</gene>
<keyword evidence="2" id="KW-1185">Reference proteome</keyword>
<evidence type="ECO:0008006" key="3">
    <source>
        <dbReference type="Google" id="ProtNLM"/>
    </source>
</evidence>
<evidence type="ECO:0000313" key="1">
    <source>
        <dbReference type="EMBL" id="RUT68481.1"/>
    </source>
</evidence>
<comment type="caution">
    <text evidence="1">The sequence shown here is derived from an EMBL/GenBank/DDBJ whole genome shotgun (WGS) entry which is preliminary data.</text>
</comment>
<dbReference type="Proteomes" id="UP000288102">
    <property type="component" value="Unassembled WGS sequence"/>
</dbReference>
<proteinExistence type="predicted"/>
<protein>
    <recommendedName>
        <fullName evidence="3">Helix-turn-helix domain-containing protein</fullName>
    </recommendedName>
</protein>
<dbReference type="GO" id="GO:0043565">
    <property type="term" value="F:sequence-specific DNA binding"/>
    <property type="evidence" value="ECO:0007669"/>
    <property type="project" value="InterPro"/>
</dbReference>
<dbReference type="EMBL" id="QWDM01000016">
    <property type="protein sequence ID" value="RUT68481.1"/>
    <property type="molecule type" value="Genomic_DNA"/>
</dbReference>
<evidence type="ECO:0000313" key="2">
    <source>
        <dbReference type="Proteomes" id="UP000288102"/>
    </source>
</evidence>
<accession>A0A434A279</accession>
<dbReference type="InterPro" id="IPR010921">
    <property type="entry name" value="Trp_repressor/repl_initiator"/>
</dbReference>
<organism evidence="1 2">
    <name type="scientific">Flavobacterium cupreum</name>
    <dbReference type="NCBI Taxonomy" id="2133766"/>
    <lineage>
        <taxon>Bacteria</taxon>
        <taxon>Pseudomonadati</taxon>
        <taxon>Bacteroidota</taxon>
        <taxon>Flavobacteriia</taxon>
        <taxon>Flavobacteriales</taxon>
        <taxon>Flavobacteriaceae</taxon>
        <taxon>Flavobacterium</taxon>
    </lineage>
</organism>
<dbReference type="OrthoDB" id="884299at2"/>
<sequence>MKAVLGYEKGQARAARELGIVPSLMTKWRQEFLEFGVAGFCGRGSAKLSAEKKKLFRTKKKT</sequence>
<dbReference type="AlphaFoldDB" id="A0A434A279"/>